<dbReference type="InterPro" id="IPR035396">
    <property type="entry name" value="Bac_rhamnosid6H"/>
</dbReference>
<dbReference type="Gene3D" id="1.50.10.10">
    <property type="match status" value="1"/>
</dbReference>
<organism evidence="3 4">
    <name type="scientific">Mesobacillus foraminis</name>
    <dbReference type="NCBI Taxonomy" id="279826"/>
    <lineage>
        <taxon>Bacteria</taxon>
        <taxon>Bacillati</taxon>
        <taxon>Bacillota</taxon>
        <taxon>Bacilli</taxon>
        <taxon>Bacillales</taxon>
        <taxon>Bacillaceae</taxon>
        <taxon>Mesobacillus</taxon>
    </lineage>
</organism>
<feature type="domain" description="Alpha-L-rhamnosidase six-hairpin glycosidase" evidence="1">
    <location>
        <begin position="187"/>
        <end position="517"/>
    </location>
</feature>
<dbReference type="InterPro" id="IPR008928">
    <property type="entry name" value="6-hairpin_glycosidase_sf"/>
</dbReference>
<dbReference type="RefSeq" id="WP_132004978.1">
    <property type="nucleotide sequence ID" value="NZ_JABUHM010000003.1"/>
</dbReference>
<evidence type="ECO:0000313" key="4">
    <source>
        <dbReference type="Proteomes" id="UP000295689"/>
    </source>
</evidence>
<dbReference type="SUPFAM" id="SSF48208">
    <property type="entry name" value="Six-hairpin glycosidases"/>
    <property type="match status" value="1"/>
</dbReference>
<gene>
    <name evidence="3" type="ORF">EV146_10520</name>
</gene>
<dbReference type="AlphaFoldDB" id="A0A4R2BHG1"/>
<dbReference type="Pfam" id="PF17389">
    <property type="entry name" value="Bac_rhamnosid6H"/>
    <property type="match status" value="1"/>
</dbReference>
<accession>A0A4R2BHG1</accession>
<evidence type="ECO:0000259" key="2">
    <source>
        <dbReference type="Pfam" id="PF21104"/>
    </source>
</evidence>
<dbReference type="InterPro" id="IPR049164">
    <property type="entry name" value="Glyco_hydro_78_N"/>
</dbReference>
<sequence>MSIQQLENQVIIRNESFIGQAEKLKPQLHETLVKPKALVEVVRDDEAIHGWRTEQAAPAADLLNREYGKNDSFILDFGDHQVGYLTIDVRPAGSPPDAPLKLKLTIGEMPVEMAEPFENYQGWLSSSWLQEETIFVDVLPGTIALPRRYSFRYVKFEVLDTSPKYRVVFDRIECRAVTSVNFNDIQSISHHDPELEKMDQISIKTLADCMQDVFEDGPKRDRRLWLGDLRLQALANYETFKTNDLVKRCLYLFAGVPDDKGKVPANVFVSPKLIADDTYLFDYSLFFASTLHDYYFATNDIDTLKELWPTAHRQIELALERLDENHIVRDSSDWWSFIDWQEGLNKQAPSQGVLIYTMKQAVRLAEELDLPESGNELKRRLEEIVEATRSLLWDENQQFFISGTDRQVSWASQIWMVLAGVLSNEESKKLMKRLLEEKPEVGIATPYMYHHLVEALLVSGDKDQAISEMKAYWGGMIKDGADTFWELYDPNNKEYSPYGSHLINSYCHAWSCTPTYLIRKYDL</sequence>
<dbReference type="GO" id="GO:0005975">
    <property type="term" value="P:carbohydrate metabolic process"/>
    <property type="evidence" value="ECO:0007669"/>
    <property type="project" value="InterPro"/>
</dbReference>
<dbReference type="Pfam" id="PF21104">
    <property type="entry name" value="Glyco_hydro_78_N"/>
    <property type="match status" value="1"/>
</dbReference>
<feature type="domain" description="Glycosyl hydrolase family 78 alpha-rhamnosidase N-terminal" evidence="2">
    <location>
        <begin position="35"/>
        <end position="176"/>
    </location>
</feature>
<protein>
    <submittedName>
        <fullName evidence="3">Alpha-L-rhamnosidase-like protein</fullName>
    </submittedName>
</protein>
<dbReference type="EMBL" id="SLVV01000005">
    <property type="protein sequence ID" value="TCN25364.1"/>
    <property type="molecule type" value="Genomic_DNA"/>
</dbReference>
<evidence type="ECO:0000259" key="1">
    <source>
        <dbReference type="Pfam" id="PF17389"/>
    </source>
</evidence>
<evidence type="ECO:0000313" key="3">
    <source>
        <dbReference type="EMBL" id="TCN25364.1"/>
    </source>
</evidence>
<dbReference type="Proteomes" id="UP000295689">
    <property type="component" value="Unassembled WGS sequence"/>
</dbReference>
<dbReference type="PANTHER" id="PTHR34987">
    <property type="entry name" value="C, PUTATIVE (AFU_ORTHOLOGUE AFUA_3G02880)-RELATED"/>
    <property type="match status" value="1"/>
</dbReference>
<dbReference type="InterPro" id="IPR012341">
    <property type="entry name" value="6hp_glycosidase-like_sf"/>
</dbReference>
<dbReference type="PANTHER" id="PTHR34987:SF4">
    <property type="entry name" value="ALPHA-L-RHAMNOSIDASE C-TERMINAL DOMAIN-CONTAINING PROTEIN"/>
    <property type="match status" value="1"/>
</dbReference>
<reference evidence="3 4" key="1">
    <citation type="journal article" date="2015" name="Stand. Genomic Sci.">
        <title>Genomic Encyclopedia of Bacterial and Archaeal Type Strains, Phase III: the genomes of soil and plant-associated and newly described type strains.</title>
        <authorList>
            <person name="Whitman W.B."/>
            <person name="Woyke T."/>
            <person name="Klenk H.P."/>
            <person name="Zhou Y."/>
            <person name="Lilburn T.G."/>
            <person name="Beck B.J."/>
            <person name="De Vos P."/>
            <person name="Vandamme P."/>
            <person name="Eisen J.A."/>
            <person name="Garrity G."/>
            <person name="Hugenholtz P."/>
            <person name="Kyrpides N.C."/>
        </authorList>
    </citation>
    <scope>NUCLEOTIDE SEQUENCE [LARGE SCALE GENOMIC DNA]</scope>
    <source>
        <strain evidence="3 4">CV53</strain>
    </source>
</reference>
<comment type="caution">
    <text evidence="3">The sequence shown here is derived from an EMBL/GenBank/DDBJ whole genome shotgun (WGS) entry which is preliminary data.</text>
</comment>
<proteinExistence type="predicted"/>
<name>A0A4R2BHG1_9BACI</name>
<keyword evidence="4" id="KW-1185">Reference proteome</keyword>